<name>A0A179FYS3_METCM</name>
<dbReference type="Gene3D" id="2.60.40.1180">
    <property type="entry name" value="Golgi alpha-mannosidase II"/>
    <property type="match status" value="1"/>
</dbReference>
<dbReference type="PANTHER" id="PTHR10030">
    <property type="entry name" value="ALPHA-L-FUCOSIDASE"/>
    <property type="match status" value="1"/>
</dbReference>
<dbReference type="InterPro" id="IPR013780">
    <property type="entry name" value="Glyco_hydro_b"/>
</dbReference>
<dbReference type="PRINTS" id="PR00741">
    <property type="entry name" value="GLHYDRLASE29"/>
</dbReference>
<dbReference type="GeneID" id="28846718"/>
<dbReference type="Gene3D" id="3.20.20.80">
    <property type="entry name" value="Glycosidases"/>
    <property type="match status" value="1"/>
</dbReference>
<dbReference type="OrthoDB" id="6039950at2759"/>
<dbReference type="Proteomes" id="UP000078397">
    <property type="component" value="Unassembled WGS sequence"/>
</dbReference>
<dbReference type="InterPro" id="IPR000933">
    <property type="entry name" value="Glyco_hydro_29"/>
</dbReference>
<dbReference type="KEGG" id="pchm:VFPPC_03194"/>
<accession>A0A179FYS3</accession>
<dbReference type="GO" id="GO:0006004">
    <property type="term" value="P:fucose metabolic process"/>
    <property type="evidence" value="ECO:0007669"/>
    <property type="project" value="InterPro"/>
</dbReference>
<dbReference type="EMBL" id="LSBJ02000002">
    <property type="protein sequence ID" value="OAQ70784.1"/>
    <property type="molecule type" value="Genomic_DNA"/>
</dbReference>
<dbReference type="AlphaFoldDB" id="A0A179FYS3"/>
<dbReference type="RefSeq" id="XP_018147321.1">
    <property type="nucleotide sequence ID" value="XM_018282724.1"/>
</dbReference>
<evidence type="ECO:0000256" key="3">
    <source>
        <dbReference type="ARBA" id="ARBA00012662"/>
    </source>
</evidence>
<dbReference type="STRING" id="1380566.A0A179FYS3"/>
<evidence type="ECO:0000256" key="4">
    <source>
        <dbReference type="ARBA" id="ARBA00022729"/>
    </source>
</evidence>
<comment type="similarity">
    <text evidence="2">Belongs to the glycosyl hydrolase 29 family.</text>
</comment>
<dbReference type="InterPro" id="IPR017853">
    <property type="entry name" value="GH"/>
</dbReference>
<dbReference type="InterPro" id="IPR016286">
    <property type="entry name" value="FUC_metazoa-typ"/>
</dbReference>
<evidence type="ECO:0000256" key="2">
    <source>
        <dbReference type="ARBA" id="ARBA00007951"/>
    </source>
</evidence>
<evidence type="ECO:0000256" key="6">
    <source>
        <dbReference type="ARBA" id="ARBA00023295"/>
    </source>
</evidence>
<dbReference type="PANTHER" id="PTHR10030:SF37">
    <property type="entry name" value="ALPHA-L-FUCOSIDASE-RELATED"/>
    <property type="match status" value="1"/>
</dbReference>
<proteinExistence type="inferred from homology"/>
<dbReference type="GO" id="GO:0016139">
    <property type="term" value="P:glycoside catabolic process"/>
    <property type="evidence" value="ECO:0007669"/>
    <property type="project" value="TreeGrafter"/>
</dbReference>
<organism evidence="9 10">
    <name type="scientific">Pochonia chlamydosporia 170</name>
    <dbReference type="NCBI Taxonomy" id="1380566"/>
    <lineage>
        <taxon>Eukaryota</taxon>
        <taxon>Fungi</taxon>
        <taxon>Dikarya</taxon>
        <taxon>Ascomycota</taxon>
        <taxon>Pezizomycotina</taxon>
        <taxon>Sordariomycetes</taxon>
        <taxon>Hypocreomycetidae</taxon>
        <taxon>Hypocreales</taxon>
        <taxon>Clavicipitaceae</taxon>
        <taxon>Pochonia</taxon>
    </lineage>
</organism>
<dbReference type="Pfam" id="PF01120">
    <property type="entry name" value="Alpha_L_fucos"/>
    <property type="match status" value="1"/>
</dbReference>
<dbReference type="SMART" id="SM00812">
    <property type="entry name" value="Alpha_L_fucos"/>
    <property type="match status" value="1"/>
</dbReference>
<dbReference type="SUPFAM" id="SSF51445">
    <property type="entry name" value="(Trans)glycosidases"/>
    <property type="match status" value="1"/>
</dbReference>
<dbReference type="EC" id="3.2.1.51" evidence="3"/>
<comment type="caution">
    <text evidence="9">The sequence shown here is derived from an EMBL/GenBank/DDBJ whole genome shotgun (WGS) entry which is preliminary data.</text>
</comment>
<feature type="signal peptide" evidence="7">
    <location>
        <begin position="1"/>
        <end position="20"/>
    </location>
</feature>
<keyword evidence="4 7" id="KW-0732">Signal</keyword>
<evidence type="ECO:0000256" key="7">
    <source>
        <dbReference type="SAM" id="SignalP"/>
    </source>
</evidence>
<feature type="chain" id="PRO_5008102202" description="alpha-L-fucosidase" evidence="7">
    <location>
        <begin position="21"/>
        <end position="779"/>
    </location>
</feature>
<dbReference type="InterPro" id="IPR057739">
    <property type="entry name" value="Glyco_hydro_29_N"/>
</dbReference>
<evidence type="ECO:0000256" key="5">
    <source>
        <dbReference type="ARBA" id="ARBA00022801"/>
    </source>
</evidence>
<protein>
    <recommendedName>
        <fullName evidence="3">alpha-L-fucosidase</fullName>
        <ecNumber evidence="3">3.2.1.51</ecNumber>
    </recommendedName>
</protein>
<keyword evidence="6" id="KW-0326">Glycosidase</keyword>
<evidence type="ECO:0000313" key="9">
    <source>
        <dbReference type="EMBL" id="OAQ70784.1"/>
    </source>
</evidence>
<evidence type="ECO:0000313" key="10">
    <source>
        <dbReference type="Proteomes" id="UP000078397"/>
    </source>
</evidence>
<keyword evidence="10" id="KW-1185">Reference proteome</keyword>
<feature type="domain" description="Glycoside hydrolase family 29 N-terminal" evidence="8">
    <location>
        <begin position="312"/>
        <end position="679"/>
    </location>
</feature>
<reference evidence="9 10" key="1">
    <citation type="journal article" date="2016" name="PLoS Pathog.">
        <title>Biosynthesis of antibiotic leucinostatins in bio-control fungus Purpureocillium lilacinum and their inhibition on phytophthora revealed by genome mining.</title>
        <authorList>
            <person name="Wang G."/>
            <person name="Liu Z."/>
            <person name="Lin R."/>
            <person name="Li E."/>
            <person name="Mao Z."/>
            <person name="Ling J."/>
            <person name="Yang Y."/>
            <person name="Yin W.B."/>
            <person name="Xie B."/>
        </authorList>
    </citation>
    <scope>NUCLEOTIDE SEQUENCE [LARGE SCALE GENOMIC DNA]</scope>
    <source>
        <strain evidence="9">170</strain>
    </source>
</reference>
<gene>
    <name evidence="9" type="ORF">VFPPC_03194</name>
</gene>
<dbReference type="GO" id="GO:0004560">
    <property type="term" value="F:alpha-L-fucosidase activity"/>
    <property type="evidence" value="ECO:0007669"/>
    <property type="project" value="UniProtKB-EC"/>
</dbReference>
<sequence>MRASVWWLSLLPLVVKPLAAKSVPIPLHDFYNNRAFGSYPGEASLDVLGQAYPADQVGENGVFTSASSGIEYNFTGYQPHSATGDNVICSGQTIPVPPSSKYFSVSFLMVSDVRSSTVSGNVTLLYHDNTTSTAEVRAHAFWWFLAIRRGEITYPYFFTHNSTNRNASHIYERHALIEADKTLKGIVLPNTTNSTSGRLHLFSLSLWELESGLEVQSVRPTQNLDPQGNQLIEVLVNHAGKDCVSQLKVSVEANGVHTPHPTLVKRLCPGDQKKIRVAVIGRSQGNATVVLNSRRNRPVKAPFRNVAIGVKDWSPDATSLRQHEAPLWYDGAKFGIFIHWGPYSVPSWGNSTPYESYAEWFWWYSTRIDESAPADRSGFNAYRLKTYGPKLSYDDFFKNYTASLYDPKEWVDLFADAGAQYFVFTTKHHDGFANFDTGKTTHRSSLHYGPRRDLLGELFEAAAKYQPHLKRGTYFSLPEWFNPDWGKYGFTQFDKVTSTSQPGIIARNPYTKKNEPYTGRLPIGDFIQDLMVPQMETLAYTYKSDIMWCDAGASNGTDKFAAKWFNWARKNNREVVINDRCGSPWAADFDTPEYATFSMPQERKWESNQGMDPFSYGFNRATQDDEYMNATTLVHNLVDIASKNGNLLLNIGPKHDGTIHPSMMNNLREAGTWIKAHGEAMFNTTYWFITPEENNLRFTQTNDAFYLINLGTPSVGRLRVEAPIPVLPSDHVYAVTMTGERKINWGIQNNRLWIDVTEDIIQADKFAWVFKIQYGCAKG</sequence>
<comment type="function">
    <text evidence="1">Alpha-L-fucosidase is responsible for hydrolyzing the alpha-1,6-linked fucose joined to the reducing-end N-acetylglucosamine of the carbohydrate moieties of glycoproteins.</text>
</comment>
<evidence type="ECO:0000259" key="8">
    <source>
        <dbReference type="Pfam" id="PF01120"/>
    </source>
</evidence>
<evidence type="ECO:0000256" key="1">
    <source>
        <dbReference type="ARBA" id="ARBA00004071"/>
    </source>
</evidence>
<keyword evidence="5" id="KW-0378">Hydrolase</keyword>